<evidence type="ECO:0000313" key="3">
    <source>
        <dbReference type="Proteomes" id="UP000234662"/>
    </source>
</evidence>
<gene>
    <name evidence="2" type="ORF">CYJ73_25940</name>
</gene>
<dbReference type="AlphaFoldDB" id="A0A2I1R0K1"/>
<organism evidence="2 3">
    <name type="scientific">Gordonia terrae</name>
    <dbReference type="NCBI Taxonomy" id="2055"/>
    <lineage>
        <taxon>Bacteria</taxon>
        <taxon>Bacillati</taxon>
        <taxon>Actinomycetota</taxon>
        <taxon>Actinomycetes</taxon>
        <taxon>Mycobacteriales</taxon>
        <taxon>Gordoniaceae</taxon>
        <taxon>Gordonia</taxon>
    </lineage>
</organism>
<protein>
    <recommendedName>
        <fullName evidence="4">Cardiolipin synthase N-terminal domain-containing protein</fullName>
    </recommendedName>
</protein>
<proteinExistence type="predicted"/>
<comment type="caution">
    <text evidence="2">The sequence shown here is derived from an EMBL/GenBank/DDBJ whole genome shotgun (WGS) entry which is preliminary data.</text>
</comment>
<evidence type="ECO:0000313" key="2">
    <source>
        <dbReference type="EMBL" id="PKZ62659.1"/>
    </source>
</evidence>
<keyword evidence="1" id="KW-1133">Transmembrane helix</keyword>
<accession>A0A2I1R0K1</accession>
<dbReference type="Proteomes" id="UP000234662">
    <property type="component" value="Unassembled WGS sequence"/>
</dbReference>
<dbReference type="EMBL" id="PKJC01000055">
    <property type="protein sequence ID" value="PKZ62659.1"/>
    <property type="molecule type" value="Genomic_DNA"/>
</dbReference>
<keyword evidence="1" id="KW-0472">Membrane</keyword>
<sequence length="73" mass="8004">MVKKTRRTWDDLSGAQRAGLLMLISVQVSLAVSAWADLAARPAAKVRGAKSTWACIIAINFIGPILYYTRGRQ</sequence>
<evidence type="ECO:0000256" key="1">
    <source>
        <dbReference type="SAM" id="Phobius"/>
    </source>
</evidence>
<reference evidence="2 3" key="1">
    <citation type="submission" date="2017-12" db="EMBL/GenBank/DDBJ databases">
        <title>Phylogenetic diversity of female urinary microbiome.</title>
        <authorList>
            <person name="Thomas-White K."/>
            <person name="Wolfe A.J."/>
        </authorList>
    </citation>
    <scope>NUCLEOTIDE SEQUENCE [LARGE SCALE GENOMIC DNA]</scope>
    <source>
        <strain evidence="2 3">UMB0777</strain>
    </source>
</reference>
<evidence type="ECO:0008006" key="4">
    <source>
        <dbReference type="Google" id="ProtNLM"/>
    </source>
</evidence>
<keyword evidence="1" id="KW-0812">Transmembrane</keyword>
<feature type="transmembrane region" description="Helical" evidence="1">
    <location>
        <begin position="20"/>
        <end position="39"/>
    </location>
</feature>
<feature type="transmembrane region" description="Helical" evidence="1">
    <location>
        <begin position="51"/>
        <end position="69"/>
    </location>
</feature>
<name>A0A2I1R0K1_9ACTN</name>